<protein>
    <submittedName>
        <fullName evidence="2">Uncharacterized protein</fullName>
    </submittedName>
</protein>
<dbReference type="Proteomes" id="UP000625316">
    <property type="component" value="Unassembled WGS sequence"/>
</dbReference>
<dbReference type="AlphaFoldDB" id="A0A928Z4Z9"/>
<dbReference type="EMBL" id="JADEXQ010000042">
    <property type="protein sequence ID" value="MBE9030725.1"/>
    <property type="molecule type" value="Genomic_DNA"/>
</dbReference>
<feature type="compositionally biased region" description="Acidic residues" evidence="1">
    <location>
        <begin position="1"/>
        <end position="15"/>
    </location>
</feature>
<feature type="region of interest" description="Disordered" evidence="1">
    <location>
        <begin position="1"/>
        <end position="22"/>
    </location>
</feature>
<accession>A0A928Z4Z9</accession>
<proteinExistence type="predicted"/>
<reference evidence="2" key="1">
    <citation type="submission" date="2020-10" db="EMBL/GenBank/DDBJ databases">
        <authorList>
            <person name="Castelo-Branco R."/>
            <person name="Eusebio N."/>
            <person name="Adriana R."/>
            <person name="Vieira A."/>
            <person name="Brugerolle De Fraissinette N."/>
            <person name="Rezende De Castro R."/>
            <person name="Schneider M.P."/>
            <person name="Vasconcelos V."/>
            <person name="Leao P.N."/>
        </authorList>
    </citation>
    <scope>NUCLEOTIDE SEQUENCE</scope>
    <source>
        <strain evidence="2">LEGE 11480</strain>
    </source>
</reference>
<name>A0A928Z4Z9_9CYAN</name>
<comment type="caution">
    <text evidence="2">The sequence shown here is derived from an EMBL/GenBank/DDBJ whole genome shotgun (WGS) entry which is preliminary data.</text>
</comment>
<dbReference type="RefSeq" id="WP_264325555.1">
    <property type="nucleotide sequence ID" value="NZ_JADEXQ010000042.1"/>
</dbReference>
<keyword evidence="3" id="KW-1185">Reference proteome</keyword>
<gene>
    <name evidence="2" type="ORF">IQ266_13390</name>
</gene>
<organism evidence="2 3">
    <name type="scientific">Romeriopsis navalis LEGE 11480</name>
    <dbReference type="NCBI Taxonomy" id="2777977"/>
    <lineage>
        <taxon>Bacteria</taxon>
        <taxon>Bacillati</taxon>
        <taxon>Cyanobacteriota</taxon>
        <taxon>Cyanophyceae</taxon>
        <taxon>Leptolyngbyales</taxon>
        <taxon>Leptolyngbyaceae</taxon>
        <taxon>Romeriopsis</taxon>
        <taxon>Romeriopsis navalis</taxon>
    </lineage>
</organism>
<evidence type="ECO:0000313" key="2">
    <source>
        <dbReference type="EMBL" id="MBE9030725.1"/>
    </source>
</evidence>
<evidence type="ECO:0000256" key="1">
    <source>
        <dbReference type="SAM" id="MobiDB-lite"/>
    </source>
</evidence>
<sequence length="71" mass="7945">MAEELIILTDDDFEPDGDRKGWDEPLRRVTGKVREVTLGPAEVEAKMSAFVRSVEQIFQRTNSALPPESGL</sequence>
<evidence type="ECO:0000313" key="3">
    <source>
        <dbReference type="Proteomes" id="UP000625316"/>
    </source>
</evidence>